<keyword evidence="1" id="KW-0472">Membrane</keyword>
<feature type="transmembrane region" description="Helical" evidence="1">
    <location>
        <begin position="21"/>
        <end position="39"/>
    </location>
</feature>
<keyword evidence="1" id="KW-0812">Transmembrane</keyword>
<accession>E0TFZ1</accession>
<gene>
    <name evidence="2" type="ordered locus">PB2503_10294</name>
</gene>
<dbReference type="AlphaFoldDB" id="E0TFZ1"/>
<dbReference type="STRING" id="314260.PB2503_10294"/>
<evidence type="ECO:0000313" key="3">
    <source>
        <dbReference type="Proteomes" id="UP000001302"/>
    </source>
</evidence>
<dbReference type="EMBL" id="CP002156">
    <property type="protein sequence ID" value="ADM10110.1"/>
    <property type="molecule type" value="Genomic_DNA"/>
</dbReference>
<protein>
    <submittedName>
        <fullName evidence="2">Ribonucleotide-diphosphate reductase beta subunit</fullName>
    </submittedName>
</protein>
<proteinExistence type="predicted"/>
<dbReference type="HOGENOM" id="CLU_3293617_0_0_5"/>
<organism evidence="2 3">
    <name type="scientific">Parvularcula bermudensis (strain ATCC BAA-594 / HTCC2503 / KCTC 12087)</name>
    <dbReference type="NCBI Taxonomy" id="314260"/>
    <lineage>
        <taxon>Bacteria</taxon>
        <taxon>Pseudomonadati</taxon>
        <taxon>Pseudomonadota</taxon>
        <taxon>Alphaproteobacteria</taxon>
        <taxon>Parvularculales</taxon>
        <taxon>Parvularculaceae</taxon>
        <taxon>Parvularcula</taxon>
    </lineage>
</organism>
<evidence type="ECO:0000313" key="2">
    <source>
        <dbReference type="EMBL" id="ADM10110.1"/>
    </source>
</evidence>
<evidence type="ECO:0000256" key="1">
    <source>
        <dbReference type="SAM" id="Phobius"/>
    </source>
</evidence>
<reference evidence="2 3" key="2">
    <citation type="journal article" date="2011" name="J. Bacteriol.">
        <title>Complete genome sequence of strain HTCC2503T of Parvularcula bermudensis, the type species of the order "Parvularculales" in the class Alphaproteobacteria.</title>
        <authorList>
            <person name="Oh H.M."/>
            <person name="Kang I."/>
            <person name="Vergin K.L."/>
            <person name="Kang D."/>
            <person name="Rhee K.H."/>
            <person name="Giovannoni S.J."/>
            <person name="Cho J.C."/>
        </authorList>
    </citation>
    <scope>NUCLEOTIDE SEQUENCE [LARGE SCALE GENOMIC DNA]</scope>
    <source>
        <strain evidence="3">ATCC BAA-594 / HTCC2503 / KCTC 12087</strain>
    </source>
</reference>
<name>E0TFZ1_PARBH</name>
<dbReference type="Proteomes" id="UP000001302">
    <property type="component" value="Chromosome"/>
</dbReference>
<reference evidence="3" key="1">
    <citation type="submission" date="2010-08" db="EMBL/GenBank/DDBJ databases">
        <title>Genome sequence of Parvularcula bermudensis HTCC2503.</title>
        <authorList>
            <person name="Kang D.-M."/>
            <person name="Oh H.-M."/>
            <person name="Cho J.-C."/>
        </authorList>
    </citation>
    <scope>NUCLEOTIDE SEQUENCE [LARGE SCALE GENOMIC DNA]</scope>
    <source>
        <strain evidence="3">ATCC BAA-594 / HTCC2503 / KCTC 12087</strain>
    </source>
</reference>
<keyword evidence="1" id="KW-1133">Transmembrane helix</keyword>
<sequence>MGIGCDAKGRKGRERCLTGDCLPTPIMGPALVVFALLGIF</sequence>
<dbReference type="KEGG" id="pbr:PB2503_10294"/>
<keyword evidence="3" id="KW-1185">Reference proteome</keyword>